<feature type="non-terminal residue" evidence="3">
    <location>
        <position position="1"/>
    </location>
</feature>
<feature type="transmembrane region" description="Helical" evidence="2">
    <location>
        <begin position="40"/>
        <end position="58"/>
    </location>
</feature>
<keyword evidence="5" id="KW-1185">Reference proteome</keyword>
<gene>
    <name evidence="3" type="ORF">GPM918_LOCUS21575</name>
    <name evidence="4" type="ORF">SRO942_LOCUS21572</name>
</gene>
<dbReference type="AlphaFoldDB" id="A0A814T9Z0"/>
<dbReference type="PANTHER" id="PTHR19444">
    <property type="entry name" value="UNC-93 RELATED"/>
    <property type="match status" value="1"/>
</dbReference>
<protein>
    <submittedName>
        <fullName evidence="3">Uncharacterized protein</fullName>
    </submittedName>
</protein>
<proteinExistence type="inferred from homology"/>
<evidence type="ECO:0000313" key="5">
    <source>
        <dbReference type="Proteomes" id="UP000663829"/>
    </source>
</evidence>
<keyword evidence="2" id="KW-0812">Transmembrane</keyword>
<dbReference type="Proteomes" id="UP000681722">
    <property type="component" value="Unassembled WGS sequence"/>
</dbReference>
<evidence type="ECO:0000313" key="4">
    <source>
        <dbReference type="EMBL" id="CAF3922402.1"/>
    </source>
</evidence>
<accession>A0A814T9Z0</accession>
<dbReference type="EMBL" id="CAJOBC010007133">
    <property type="protein sequence ID" value="CAF3922402.1"/>
    <property type="molecule type" value="Genomic_DNA"/>
</dbReference>
<keyword evidence="2" id="KW-0472">Membrane</keyword>
<comment type="similarity">
    <text evidence="1">Belongs to the unc-93 family.</text>
</comment>
<dbReference type="EMBL" id="CAJNOQ010007134">
    <property type="protein sequence ID" value="CAF1158967.1"/>
    <property type="molecule type" value="Genomic_DNA"/>
</dbReference>
<dbReference type="InterPro" id="IPR051951">
    <property type="entry name" value="UNC-93_regulatory"/>
</dbReference>
<feature type="transmembrane region" description="Helical" evidence="2">
    <location>
        <begin position="12"/>
        <end position="33"/>
    </location>
</feature>
<comment type="caution">
    <text evidence="3">The sequence shown here is derived from an EMBL/GenBank/DDBJ whole genome shotgun (WGS) entry which is preliminary data.</text>
</comment>
<dbReference type="OrthoDB" id="78663at2759"/>
<evidence type="ECO:0000313" key="3">
    <source>
        <dbReference type="EMBL" id="CAF1158967.1"/>
    </source>
</evidence>
<organism evidence="3 5">
    <name type="scientific">Didymodactylos carnosus</name>
    <dbReference type="NCBI Taxonomy" id="1234261"/>
    <lineage>
        <taxon>Eukaryota</taxon>
        <taxon>Metazoa</taxon>
        <taxon>Spiralia</taxon>
        <taxon>Gnathifera</taxon>
        <taxon>Rotifera</taxon>
        <taxon>Eurotatoria</taxon>
        <taxon>Bdelloidea</taxon>
        <taxon>Philodinida</taxon>
        <taxon>Philodinidae</taxon>
        <taxon>Didymodactylos</taxon>
    </lineage>
</organism>
<feature type="transmembrane region" description="Helical" evidence="2">
    <location>
        <begin position="131"/>
        <end position="164"/>
    </location>
</feature>
<name>A0A814T9Z0_9BILA</name>
<keyword evidence="2" id="KW-1133">Transmembrane helix</keyword>
<dbReference type="Proteomes" id="UP000663829">
    <property type="component" value="Unassembled WGS sequence"/>
</dbReference>
<evidence type="ECO:0000256" key="2">
    <source>
        <dbReference type="SAM" id="Phobius"/>
    </source>
</evidence>
<evidence type="ECO:0000256" key="1">
    <source>
        <dbReference type="ARBA" id="ARBA00009172"/>
    </source>
</evidence>
<feature type="transmembrane region" description="Helical" evidence="2">
    <location>
        <begin position="64"/>
        <end position="82"/>
    </location>
</feature>
<dbReference type="PANTHER" id="PTHR19444:SF13">
    <property type="entry name" value="PROTEIN UNC-93 HOMOLOG A"/>
    <property type="match status" value="1"/>
</dbReference>
<sequence length="188" mass="20993">SFITCPFGIEYVGLVMVTFGICDSIVSLLVGFVHKRIGRLPCILVAALFSYGLFGALLKWQPTQMYPVFIIGGLFGVADAIFDPIITGQFCMPLVLHLYIFVCVSAIYGTIFSKSLEPAYATNSVCQQLGFMIIFLYASLLKVQVSIILQIIYLTIAMTGYLLMEYIERKKPKDSDDDDKTNTMSEQY</sequence>
<feature type="transmembrane region" description="Helical" evidence="2">
    <location>
        <begin position="94"/>
        <end position="111"/>
    </location>
</feature>
<reference evidence="3" key="1">
    <citation type="submission" date="2021-02" db="EMBL/GenBank/DDBJ databases">
        <authorList>
            <person name="Nowell W R."/>
        </authorList>
    </citation>
    <scope>NUCLEOTIDE SEQUENCE</scope>
</reference>